<proteinExistence type="predicted"/>
<protein>
    <submittedName>
        <fullName evidence="1">Uncharacterized protein</fullName>
    </submittedName>
</protein>
<organism evidence="1">
    <name type="scientific">Caldilineaceae bacterium SB0662_bin_9</name>
    <dbReference type="NCBI Taxonomy" id="2605258"/>
    <lineage>
        <taxon>Bacteria</taxon>
        <taxon>Bacillati</taxon>
        <taxon>Chloroflexota</taxon>
        <taxon>Caldilineae</taxon>
        <taxon>Caldilineales</taxon>
        <taxon>Caldilineaceae</taxon>
    </lineage>
</organism>
<gene>
    <name evidence="1" type="ORF">F4Y08_06395</name>
</gene>
<comment type="caution">
    <text evidence="1">The sequence shown here is derived from an EMBL/GenBank/DDBJ whole genome shotgun (WGS) entry which is preliminary data.</text>
</comment>
<name>A0A6B1DSR1_9CHLR</name>
<dbReference type="AlphaFoldDB" id="A0A6B1DSR1"/>
<dbReference type="EMBL" id="VXPY01000039">
    <property type="protein sequence ID" value="MYD89956.1"/>
    <property type="molecule type" value="Genomic_DNA"/>
</dbReference>
<dbReference type="InterPro" id="IPR058347">
    <property type="entry name" value="DUF8034"/>
</dbReference>
<accession>A0A6B1DSR1</accession>
<reference evidence="1" key="1">
    <citation type="submission" date="2019-09" db="EMBL/GenBank/DDBJ databases">
        <title>Characterisation of the sponge microbiome using genome-centric metagenomics.</title>
        <authorList>
            <person name="Engelberts J.P."/>
            <person name="Robbins S.J."/>
            <person name="De Goeij J.M."/>
            <person name="Aranda M."/>
            <person name="Bell S.C."/>
            <person name="Webster N.S."/>
        </authorList>
    </citation>
    <scope>NUCLEOTIDE SEQUENCE</scope>
    <source>
        <strain evidence="1">SB0662_bin_9</strain>
    </source>
</reference>
<sequence length="596" mass="67227">MPVVLASPVSPPTWALLQRQLLRETSEACRVFHAKYFDQRGFLECVPRWGGDDGPDDAAENLLNWTMLYALGAPDWLLGLYRHGWEGHLRQYTEAKTSEVPFARDGMYYKEFPVMFDWFHNGEGYSAFFLEGLCDPDNREFRRRTRRFAGFYLGDEPGADNFDPDLCLVRSMFNGSRGPLLRKATALDWAGDPIEIEGRFRPGHGEASYAQMLEHFEEYNDVDGDSPLNFGITTLMLNAFMLAGEPRYRDWITAYMDKWVERTDANDGIIPTIVGADGMVGSPCGGRWYGGVYGWGFTVSVPGSDSKAHRPFFSHRAPYGFGNALLLTGDRRYVETWRGVIQAVNANRRQGPDGVEYPRMFGDDGWYEYRADPFQDGAEEILYWSHDATGLPAATRSAWNRFLVGDNPGWPEEALRRDLEEVRNRMEGMRADPSTPDTRLSDDMNHLNPACTEVLTRTMLGGLPTGRVGNPLHCQLRYFDPEARRAGLPSDVGSLVHAMDAEGIEVELVNLNVRKSRTVLVQLGAYGEHAVSDLRLVNGRPVDRDMLDERDSVFEVVLEPGCGGRLALGLSRYGRWPTLALPWRRHGSRDRTGAQI</sequence>
<dbReference type="Pfam" id="PF26099">
    <property type="entry name" value="DUF8034"/>
    <property type="match status" value="2"/>
</dbReference>
<evidence type="ECO:0000313" key="1">
    <source>
        <dbReference type="EMBL" id="MYD89956.1"/>
    </source>
</evidence>